<dbReference type="RefSeq" id="WP_195128285.1">
    <property type="nucleotide sequence ID" value="NZ_JADLQX010000003.1"/>
</dbReference>
<dbReference type="PANTHER" id="PTHR35174:SF3">
    <property type="entry name" value="BLL7171 PROTEIN"/>
    <property type="match status" value="1"/>
</dbReference>
<protein>
    <submittedName>
        <fullName evidence="3">Transcription initiation protein</fullName>
    </submittedName>
</protein>
<dbReference type="InterPro" id="IPR005545">
    <property type="entry name" value="YCII"/>
</dbReference>
<dbReference type="EMBL" id="JADLQX010000003">
    <property type="protein sequence ID" value="MBF6296914.1"/>
    <property type="molecule type" value="Genomic_DNA"/>
</dbReference>
<proteinExistence type="inferred from homology"/>
<evidence type="ECO:0000313" key="3">
    <source>
        <dbReference type="EMBL" id="MBF6296914.1"/>
    </source>
</evidence>
<organism evidence="3 4">
    <name type="scientific">Nocardia amamiensis</name>
    <dbReference type="NCBI Taxonomy" id="404578"/>
    <lineage>
        <taxon>Bacteria</taxon>
        <taxon>Bacillati</taxon>
        <taxon>Actinomycetota</taxon>
        <taxon>Actinomycetes</taxon>
        <taxon>Mycobacteriales</taxon>
        <taxon>Nocardiaceae</taxon>
        <taxon>Nocardia</taxon>
    </lineage>
</organism>
<evidence type="ECO:0000313" key="4">
    <source>
        <dbReference type="Proteomes" id="UP000702209"/>
    </source>
</evidence>
<dbReference type="Pfam" id="PF03795">
    <property type="entry name" value="YCII"/>
    <property type="match status" value="2"/>
</dbReference>
<feature type="domain" description="YCII-related" evidence="2">
    <location>
        <begin position="24"/>
        <end position="114"/>
    </location>
</feature>
<dbReference type="PANTHER" id="PTHR35174">
    <property type="entry name" value="BLL7171 PROTEIN-RELATED"/>
    <property type="match status" value="1"/>
</dbReference>
<sequence>MHYLATLVGREDVPGARPGTPEFEAEVAKYAAFEEREAAAVAGGAALFPSADALHIRRSGGQTLVTDGPFAEQAEVVGGFYVFEAADLDEAIRLARQVPAAEDGAVEVRPMVMWSPHDTPRADWWLALLWEAPDAVIVPETPEWDAAVAEHQRFGAKYEAEIRGGGALQPPSSATTVRVRDGKTLLTDGPYAEFAEVVDGLYLYTARDRAQAAEIAAAIPLGERGRTEVRQIVDLGN</sequence>
<accession>A0ABS0CJY4</accession>
<feature type="domain" description="YCII-related" evidence="2">
    <location>
        <begin position="142"/>
        <end position="234"/>
    </location>
</feature>
<gene>
    <name evidence="3" type="ORF">IU459_05075</name>
</gene>
<reference evidence="3 4" key="1">
    <citation type="submission" date="2020-10" db="EMBL/GenBank/DDBJ databases">
        <title>Identification of Nocardia species via Next-generation sequencing and recognition of intraspecies genetic diversity.</title>
        <authorList>
            <person name="Li P."/>
            <person name="Li P."/>
            <person name="Lu B."/>
        </authorList>
    </citation>
    <scope>NUCLEOTIDE SEQUENCE [LARGE SCALE GENOMIC DNA]</scope>
    <source>
        <strain evidence="3 4">BJ06-0157</strain>
    </source>
</reference>
<evidence type="ECO:0000256" key="1">
    <source>
        <dbReference type="ARBA" id="ARBA00007689"/>
    </source>
</evidence>
<evidence type="ECO:0000259" key="2">
    <source>
        <dbReference type="Pfam" id="PF03795"/>
    </source>
</evidence>
<dbReference type="InterPro" id="IPR011008">
    <property type="entry name" value="Dimeric_a/b-barrel"/>
</dbReference>
<dbReference type="Gene3D" id="3.30.70.1060">
    <property type="entry name" value="Dimeric alpha+beta barrel"/>
    <property type="match status" value="2"/>
</dbReference>
<dbReference type="SUPFAM" id="SSF54909">
    <property type="entry name" value="Dimeric alpha+beta barrel"/>
    <property type="match status" value="2"/>
</dbReference>
<keyword evidence="4" id="KW-1185">Reference proteome</keyword>
<comment type="similarity">
    <text evidence="1">Belongs to the YciI family.</text>
</comment>
<name>A0ABS0CJY4_9NOCA</name>
<dbReference type="Proteomes" id="UP000702209">
    <property type="component" value="Unassembled WGS sequence"/>
</dbReference>
<comment type="caution">
    <text evidence="3">The sequence shown here is derived from an EMBL/GenBank/DDBJ whole genome shotgun (WGS) entry which is preliminary data.</text>
</comment>